<dbReference type="GO" id="GO:0005886">
    <property type="term" value="C:plasma membrane"/>
    <property type="evidence" value="ECO:0007669"/>
    <property type="project" value="TreeGrafter"/>
</dbReference>
<evidence type="ECO:0000256" key="6">
    <source>
        <dbReference type="SAM" id="Phobius"/>
    </source>
</evidence>
<feature type="binding site" evidence="11">
    <location>
        <position position="890"/>
    </location>
    <ligand>
        <name>heme</name>
        <dbReference type="ChEBI" id="CHEBI:30413"/>
        <label>3</label>
    </ligand>
</feature>
<dbReference type="InterPro" id="IPR007816">
    <property type="entry name" value="ResB-like_domain"/>
</dbReference>
<evidence type="ECO:0000256" key="5">
    <source>
        <dbReference type="ARBA" id="ARBA00023136"/>
    </source>
</evidence>
<sequence>MMNIIKTLFCSMKMVLLLIGIYATACGIATFIEKYEGTLAARLWVYDAFWFEILHIWLVACLIGCFITSKAWQRKKYASLLLHASFIVIIIGAGITRYYGFEGLMNLREGQSVNFISTNTHYIFIQIKNPQGDVESVRIPTYIDEKVNHKINQHLTFFGKPLTLHTEEFTAKQVNMSELFILNASIDFLGKNEKTLIMRDGNNAPTKENITMLEIEGYKIFLAWGIDNIALPFSIKLKKFELERYPGSNSPASYTSEVEVLDGQNPPLPFRIFMNNVLDYGGYRFFQSSYHPDEKGSILSVNNDPGKTPTYIGYAMLILGVIWLLFDKNGRFATLGRFLKTQKFFSLMLCSALCYALSSPQIAYASTQSQTDFQPLSENEIPPLQDIPSMIKALADTSSLTNDFDRILVQDFGGRIKPMHTLANEYIHKLTQQRTFKGLNPSQVFLGMLFYPQEWQSIQMIATKSPKLRQILGLDENQKHIAYIDVFTPQGQYILQNYVEAANLKSPSLRDTFEKDVISVDERINYAFLIYTGQVLRIFPDNKSPNNQWLYPLQAISSAVAQDDTKKAKELMQIYKKFAQGMQQGINTHNWQEAAQATRDIRTFQQNNGGSLLISPAKVDSEIWLNLYNPFYQLTYPYIFISIVLFIIVLVGILKNTPTRPLIHKVFYILLFALFILHTCGLGLRWYVSEHAPWSNAYESMLYIAWAAILSGVVFFRRSNLALCASSFLAGMTLFVANLGDMDPQIGNLMPVLKSYWLNIHVSVITASYGFLGLCFMLGLITLIMFLLRNEKRSQVDCSILSLSALNEMSMILGLFLLSVGNFLGGIWANESWGRYWGWDSKETWALISIGVYAIILHLRFVVPKNFPFIFASASVIGFFSVLMTYFGVNYYLTGMHSYAAGEAEPVPLWVELMVAGIILLIIIASRKRVLDMPHL</sequence>
<keyword evidence="10" id="KW-1185">Reference proteome</keyword>
<dbReference type="Proteomes" id="UP000002495">
    <property type="component" value="Chromosome"/>
</dbReference>
<evidence type="ECO:0000259" key="8">
    <source>
        <dbReference type="Pfam" id="PF05140"/>
    </source>
</evidence>
<keyword evidence="11 12" id="KW-0408">Iron</keyword>
<dbReference type="EMDB" id="EMD-24942"/>
<dbReference type="InterPro" id="IPR045062">
    <property type="entry name" value="Cyt_c_biogenesis_CcsA/CcmC"/>
</dbReference>
<feature type="binding site" evidence="12">
    <location>
        <position position="83"/>
    </location>
    <ligand>
        <name>heme</name>
        <dbReference type="ChEBI" id="CHEBI:30413"/>
        <label>1</label>
        <note>axial binding residue</note>
    </ligand>
    <ligandPart>
        <name>Fe</name>
        <dbReference type="ChEBI" id="CHEBI:18248"/>
    </ligandPart>
</feature>
<feature type="binding site" evidence="11">
    <location>
        <position position="83"/>
    </location>
    <ligand>
        <name>heme</name>
        <dbReference type="ChEBI" id="CHEBI:30413"/>
        <label>2</label>
        <note>axial binding residue</note>
    </ligand>
    <ligandPart>
        <name>Fe</name>
        <dbReference type="ChEBI" id="CHEBI:18248"/>
    </ligandPart>
</feature>
<feature type="binding site" evidence="12">
    <location>
        <position position="69"/>
    </location>
    <ligand>
        <name>heme</name>
        <dbReference type="ChEBI" id="CHEBI:30413"/>
        <label>1</label>
    </ligand>
</feature>
<feature type="binding site" evidence="11">
    <location>
        <position position="761"/>
    </location>
    <ligand>
        <name>heme</name>
        <dbReference type="ChEBI" id="CHEBI:30413"/>
        <label>3</label>
        <note>axial binding residue</note>
    </ligand>
    <ligandPart>
        <name>Fe</name>
        <dbReference type="ChEBI" id="CHEBI:18248"/>
    </ligandPart>
</feature>
<evidence type="ECO:0000256" key="3">
    <source>
        <dbReference type="ARBA" id="ARBA00022748"/>
    </source>
</evidence>
<keyword evidence="2 6" id="KW-0812">Transmembrane</keyword>
<feature type="domain" description="Cytochrome c assembly protein" evidence="7">
    <location>
        <begin position="694"/>
        <end position="897"/>
    </location>
</feature>
<feature type="binding site" evidence="11">
    <location>
        <position position="331"/>
    </location>
    <ligand>
        <name>heme</name>
        <dbReference type="ChEBI" id="CHEBI:30413"/>
        <label>2</label>
    </ligand>
</feature>
<gene>
    <name evidence="9" type="ordered locus">HH_0998</name>
</gene>
<accession>Q7VHG9</accession>
<feature type="binding site" evidence="11">
    <location>
        <position position="858"/>
    </location>
    <ligand>
        <name>heme</name>
        <dbReference type="ChEBI" id="CHEBI:30413"/>
        <label>2</label>
        <note>axial binding residue</note>
    </ligand>
    <ligandPart>
        <name>Fe</name>
        <dbReference type="ChEBI" id="CHEBI:18248"/>
    </ligandPart>
</feature>
<evidence type="ECO:0000313" key="9">
    <source>
        <dbReference type="EMBL" id="AAP77595.1"/>
    </source>
</evidence>
<name>Q7VHG9_HELHP</name>
<keyword evidence="4 6" id="KW-1133">Transmembrane helix</keyword>
<reference evidence="9 10" key="1">
    <citation type="journal article" date="2003" name="Proc. Natl. Acad. Sci. U.S.A.">
        <title>The complete genome sequence of the carcinogenic bacterium Helicobacter hepaticus.</title>
        <authorList>
            <person name="Suerbaum S."/>
            <person name="Josenhans C."/>
            <person name="Sterzenbach T."/>
            <person name="Drescher B."/>
            <person name="Brandt P."/>
            <person name="Bell M."/>
            <person name="Droege M."/>
            <person name="Fartmann B."/>
            <person name="Fischer H.-P."/>
            <person name="Ge Z."/>
            <person name="Hoerster A."/>
            <person name="Holland R."/>
            <person name="Klein K."/>
            <person name="Koenig J."/>
            <person name="Macko L."/>
            <person name="Mendz G.L."/>
            <person name="Nyakatura G."/>
            <person name="Schauer D.B."/>
            <person name="Shen Z."/>
            <person name="Weber J."/>
            <person name="Frosch M."/>
            <person name="Fox J.G."/>
        </authorList>
    </citation>
    <scope>NUCLEOTIDE SEQUENCE [LARGE SCALE GENOMIC DNA]</scope>
    <source>
        <strain evidence="10">ATCC 51449 / 3B1</strain>
    </source>
</reference>
<evidence type="ECO:0000256" key="2">
    <source>
        <dbReference type="ARBA" id="ARBA00022692"/>
    </source>
</evidence>
<dbReference type="EMBL" id="AE017125">
    <property type="protein sequence ID" value="AAP77595.1"/>
    <property type="molecule type" value="Genomic_DNA"/>
</dbReference>
<feature type="binding site" evidence="12">
    <location>
        <position position="858"/>
    </location>
    <ligand>
        <name>heme</name>
        <dbReference type="ChEBI" id="CHEBI:30413"/>
        <label>1</label>
        <note>axial binding residue</note>
    </ligand>
    <ligandPart>
        <name>Fe</name>
        <dbReference type="ChEBI" id="CHEBI:18248"/>
    </ligandPart>
</feature>
<evidence type="ECO:0000313" key="10">
    <source>
        <dbReference type="Proteomes" id="UP000002495"/>
    </source>
</evidence>
<dbReference type="PDB" id="7S9Y">
    <property type="method" value="EM"/>
    <property type="resolution" value="3.56 A"/>
    <property type="chains" value="A=1-936"/>
</dbReference>
<feature type="transmembrane region" description="Helical" evidence="6">
    <location>
        <begin position="666"/>
        <end position="688"/>
    </location>
</feature>
<dbReference type="Pfam" id="PF05140">
    <property type="entry name" value="ResB"/>
    <property type="match status" value="1"/>
</dbReference>
<keyword evidence="3" id="KW-0201">Cytochrome c-type biogenesis</keyword>
<feature type="transmembrane region" description="Helical" evidence="6">
    <location>
        <begin position="44"/>
        <end position="68"/>
    </location>
</feature>
<dbReference type="PANTHER" id="PTHR30071:SF1">
    <property type="entry name" value="CYTOCHROME B_B6 PROTEIN-RELATED"/>
    <property type="match status" value="1"/>
</dbReference>
<feature type="domain" description="ResB-like" evidence="8">
    <location>
        <begin position="230"/>
        <end position="293"/>
    </location>
</feature>
<feature type="transmembrane region" description="Helical" evidence="6">
    <location>
        <begin position="844"/>
        <end position="862"/>
    </location>
</feature>
<dbReference type="AlphaFoldDB" id="Q7VHG9"/>
<feature type="transmembrane region" description="Helical" evidence="6">
    <location>
        <begin position="760"/>
        <end position="788"/>
    </location>
</feature>
<dbReference type="EMDB" id="EMD-24941"/>
<feature type="transmembrane region" description="Helical" evidence="6">
    <location>
        <begin position="909"/>
        <end position="926"/>
    </location>
</feature>
<feature type="transmembrane region" description="Helical" evidence="6">
    <location>
        <begin position="700"/>
        <end position="716"/>
    </location>
</feature>
<feature type="transmembrane region" description="Helical" evidence="6">
    <location>
        <begin position="869"/>
        <end position="889"/>
    </location>
</feature>
<feature type="binding site" evidence="11">
    <location>
        <position position="842"/>
    </location>
    <ligand>
        <name>heme</name>
        <dbReference type="ChEBI" id="CHEBI:30413"/>
        <label>3</label>
    </ligand>
</feature>
<feature type="transmembrane region" description="Helical" evidence="6">
    <location>
        <begin position="636"/>
        <end position="654"/>
    </location>
</feature>
<dbReference type="PDB" id="7S9Z">
    <property type="method" value="EM"/>
    <property type="resolution" value="4.14 A"/>
    <property type="chains" value="A=1-936"/>
</dbReference>
<keyword evidence="11 12" id="KW-0002">3D-structure</keyword>
<proteinExistence type="evidence at protein level"/>
<keyword evidence="11 12" id="KW-0479">Metal-binding</keyword>
<organism evidence="9 10">
    <name type="scientific">Helicobacter hepaticus (strain ATCC 51449 / 3B1)</name>
    <dbReference type="NCBI Taxonomy" id="235279"/>
    <lineage>
        <taxon>Bacteria</taxon>
        <taxon>Pseudomonadati</taxon>
        <taxon>Campylobacterota</taxon>
        <taxon>Epsilonproteobacteria</taxon>
        <taxon>Campylobacterales</taxon>
        <taxon>Helicobacteraceae</taxon>
        <taxon>Helicobacter</taxon>
    </lineage>
</organism>
<evidence type="ECO:0000259" key="7">
    <source>
        <dbReference type="Pfam" id="PF01578"/>
    </source>
</evidence>
<dbReference type="KEGG" id="hhe:HH_0998"/>
<feature type="binding site" evidence="12">
    <location>
        <position position="76"/>
    </location>
    <ligand>
        <name>heme</name>
        <dbReference type="ChEBI" id="CHEBI:30413"/>
        <label>1</label>
    </ligand>
</feature>
<dbReference type="SMR" id="Q7VHG9"/>
<dbReference type="GO" id="GO:0017004">
    <property type="term" value="P:cytochrome complex assembly"/>
    <property type="evidence" value="ECO:0007669"/>
    <property type="project" value="UniProtKB-KW"/>
</dbReference>
<feature type="transmembrane region" description="Helical" evidence="6">
    <location>
        <begin position="12"/>
        <end position="32"/>
    </location>
</feature>
<dbReference type="eggNOG" id="COG1333">
    <property type="taxonomic scope" value="Bacteria"/>
</dbReference>
<feature type="transmembrane region" description="Helical" evidence="6">
    <location>
        <begin position="721"/>
        <end position="740"/>
    </location>
</feature>
<feature type="transmembrane region" description="Helical" evidence="6">
    <location>
        <begin position="800"/>
        <end position="824"/>
    </location>
</feature>
<feature type="disulfide bond" evidence="12">
    <location>
        <begin position="10"/>
        <end position="61"/>
    </location>
</feature>
<evidence type="ECO:0007829" key="12">
    <source>
        <dbReference type="PDB" id="7S9Z"/>
    </source>
</evidence>
<dbReference type="Pfam" id="PF01578">
    <property type="entry name" value="Cytochrom_C_asm"/>
    <property type="match status" value="1"/>
</dbReference>
<evidence type="ECO:0000256" key="1">
    <source>
        <dbReference type="ARBA" id="ARBA00004141"/>
    </source>
</evidence>
<comment type="subcellular location">
    <subcellularLocation>
        <location evidence="1">Membrane</location>
        <topology evidence="1">Multi-pass membrane protein</topology>
    </subcellularLocation>
</comment>
<keyword evidence="11 12" id="KW-0349">Heme</keyword>
<dbReference type="STRING" id="235279.HH_0998"/>
<feature type="binding site" evidence="11">
    <location>
        <position position="897"/>
    </location>
    <ligand>
        <name>heme</name>
        <dbReference type="ChEBI" id="CHEBI:30413"/>
        <label>3</label>
        <note>axial binding residue</note>
    </ligand>
    <ligandPart>
        <name>Fe</name>
        <dbReference type="ChEBI" id="CHEBI:18248"/>
    </ligandPart>
</feature>
<feature type="transmembrane region" description="Helical" evidence="6">
    <location>
        <begin position="80"/>
        <end position="99"/>
    </location>
</feature>
<reference evidence="11 12" key="2">
    <citation type="journal article" date="2022" name="Nat. Chem. Biol.">
        <title>Cryo-EM of CcsBA reveals the basis for cytochrome c biogenesis and heme transport.</title>
        <authorList>
            <person name="Mendez D.L."/>
            <person name="Lowder E.P."/>
            <person name="Tillman D.E."/>
            <person name="Sutherland M.C."/>
            <person name="Collier A.L."/>
            <person name="Rau M.J."/>
            <person name="Fitzpatrick J.A.J."/>
            <person name="Kranz R.G."/>
        </authorList>
    </citation>
    <scope>STRUCTURE BY ELECTRON MICROSCOPY (3.56 ANGSTROMS)</scope>
    <scope>DISULFIDE BONDS</scope>
</reference>
<evidence type="ECO:0000256" key="4">
    <source>
        <dbReference type="ARBA" id="ARBA00022989"/>
    </source>
</evidence>
<keyword evidence="5 6" id="KW-0472">Membrane</keyword>
<dbReference type="GO" id="GO:0020037">
    <property type="term" value="F:heme binding"/>
    <property type="evidence" value="ECO:0007669"/>
    <property type="project" value="InterPro"/>
</dbReference>
<dbReference type="TCDB" id="9.B.14.3.1">
    <property type="family name" value="the putative heme handling protein (hhp) family"/>
</dbReference>
<dbReference type="InterPro" id="IPR002541">
    <property type="entry name" value="Cyt_c_assembly"/>
</dbReference>
<dbReference type="eggNOG" id="COG0755">
    <property type="taxonomic scope" value="Bacteria"/>
</dbReference>
<evidence type="ECO:0007829" key="11">
    <source>
        <dbReference type="PDB" id="7S9Y"/>
    </source>
</evidence>
<dbReference type="HOGENOM" id="CLU_008710_0_0_7"/>
<dbReference type="PANTHER" id="PTHR30071">
    <property type="entry name" value="HEME EXPORTER PROTEIN C"/>
    <property type="match status" value="1"/>
</dbReference>
<protein>
    <submittedName>
        <fullName evidence="9">Cytochrome c biogenesis protein</fullName>
    </submittedName>
</protein>